<dbReference type="Pfam" id="PF05960">
    <property type="entry name" value="DUF885"/>
    <property type="match status" value="1"/>
</dbReference>
<protein>
    <submittedName>
        <fullName evidence="1">Uncharacterized conserved protein, DUF885 familyt</fullName>
    </submittedName>
</protein>
<dbReference type="RefSeq" id="WP_090057534.1">
    <property type="nucleotide sequence ID" value="NZ_FNCC01000017.1"/>
</dbReference>
<dbReference type="EMBL" id="FNCC01000017">
    <property type="protein sequence ID" value="SDH20375.1"/>
    <property type="molecule type" value="Genomic_DNA"/>
</dbReference>
<accession>A0A1G8AH88</accession>
<evidence type="ECO:0000313" key="1">
    <source>
        <dbReference type="EMBL" id="SDH20375.1"/>
    </source>
</evidence>
<dbReference type="InterPro" id="IPR010281">
    <property type="entry name" value="DUF885"/>
</dbReference>
<gene>
    <name evidence="1" type="ORF">SAMN05216553_117197</name>
</gene>
<reference evidence="2" key="1">
    <citation type="submission" date="2016-10" db="EMBL/GenBank/DDBJ databases">
        <authorList>
            <person name="Varghese N."/>
            <person name="Submissions S."/>
        </authorList>
    </citation>
    <scope>NUCLEOTIDE SEQUENCE [LARGE SCALE GENOMIC DNA]</scope>
    <source>
        <strain evidence="2">CGMCC 4.3506</strain>
    </source>
</reference>
<dbReference type="PANTHER" id="PTHR33361">
    <property type="entry name" value="GLR0591 PROTEIN"/>
    <property type="match status" value="1"/>
</dbReference>
<dbReference type="OrthoDB" id="9760040at2"/>
<organism evidence="1 2">
    <name type="scientific">Lentzea fradiae</name>
    <dbReference type="NCBI Taxonomy" id="200378"/>
    <lineage>
        <taxon>Bacteria</taxon>
        <taxon>Bacillati</taxon>
        <taxon>Actinomycetota</taxon>
        <taxon>Actinomycetes</taxon>
        <taxon>Pseudonocardiales</taxon>
        <taxon>Pseudonocardiaceae</taxon>
        <taxon>Lentzea</taxon>
    </lineage>
</organism>
<dbReference type="AlphaFoldDB" id="A0A1G8AH88"/>
<dbReference type="PANTHER" id="PTHR33361:SF15">
    <property type="entry name" value="DUF885 FAMILY LIPOPROTEIN"/>
    <property type="match status" value="1"/>
</dbReference>
<name>A0A1G8AH88_9PSEU</name>
<proteinExistence type="predicted"/>
<dbReference type="Proteomes" id="UP000199623">
    <property type="component" value="Unassembled WGS sequence"/>
</dbReference>
<dbReference type="STRING" id="200378.SAMN05216553_117197"/>
<sequence length="528" mass="57958">MTTDTLSSFLSWYFDHHPAHAGQLGSLEHYSTFGDFSAAAFEQRARARGEWLGRIERLPESVDRDLALSALRGSLAAEAWPGWRRDPHEYSSVIFFGLLGPFLHGLLPEDELVGAAVAKLGEVPSVLAAAQANLDPSLASPLVVRRGLDQARTGRSFLLDSLPLEVSSPALRAKLVDAAVPAAEAFDRYAVFLEDLAVRAIGDWRMGEKLYSTLLRDKELLGYGAPELHRRGQDAYAALEAELVELAGTADWRSVMSTLQADHPPTLEAMRTEYEAETARARAALVEHSLVTLPEGEECRVVPSPPFNRAVMAVASYSGPPPLTSKRTGHFFVPFTPPGATDEQVAQRLRTNSRSQLPTISVHEAYPGHHWHSAWVAAQGPEHPLRKVFRTPYFSEGWALYSEKLLREVGYYTTRAALMSHVEARLFRAARMIVDTALHCGDMTPPEAEEFMLARTALTPGTAAGEVKRYCAWPTQAPSYLTGALEIDQIREEYLAAGLGTLRDFHDRIAGSGSLPLGLARRVALGEN</sequence>
<keyword evidence="2" id="KW-1185">Reference proteome</keyword>
<evidence type="ECO:0000313" key="2">
    <source>
        <dbReference type="Proteomes" id="UP000199623"/>
    </source>
</evidence>